<name>A0ACC3A2V7_9EURO</name>
<evidence type="ECO:0000313" key="1">
    <source>
        <dbReference type="EMBL" id="KAJ9654545.1"/>
    </source>
</evidence>
<proteinExistence type="predicted"/>
<gene>
    <name evidence="1" type="ORF">H2198_006421</name>
</gene>
<protein>
    <submittedName>
        <fullName evidence="1">Uncharacterized protein</fullName>
    </submittedName>
</protein>
<reference evidence="1" key="1">
    <citation type="submission" date="2022-10" db="EMBL/GenBank/DDBJ databases">
        <title>Culturing micro-colonial fungi from biological soil crusts in the Mojave desert and describing Neophaeococcomyces mojavensis, and introducing the new genera and species Taxawa tesnikishii.</title>
        <authorList>
            <person name="Kurbessoian T."/>
            <person name="Stajich J.E."/>
        </authorList>
    </citation>
    <scope>NUCLEOTIDE SEQUENCE</scope>
    <source>
        <strain evidence="1">JES_112</strain>
    </source>
</reference>
<dbReference type="Proteomes" id="UP001172386">
    <property type="component" value="Unassembled WGS sequence"/>
</dbReference>
<dbReference type="EMBL" id="JAPDRQ010000118">
    <property type="protein sequence ID" value="KAJ9654545.1"/>
    <property type="molecule type" value="Genomic_DNA"/>
</dbReference>
<organism evidence="1 2">
    <name type="scientific">Neophaeococcomyces mojaviensis</name>
    <dbReference type="NCBI Taxonomy" id="3383035"/>
    <lineage>
        <taxon>Eukaryota</taxon>
        <taxon>Fungi</taxon>
        <taxon>Dikarya</taxon>
        <taxon>Ascomycota</taxon>
        <taxon>Pezizomycotina</taxon>
        <taxon>Eurotiomycetes</taxon>
        <taxon>Chaetothyriomycetidae</taxon>
        <taxon>Chaetothyriales</taxon>
        <taxon>Chaetothyriales incertae sedis</taxon>
        <taxon>Neophaeococcomyces</taxon>
    </lineage>
</organism>
<accession>A0ACC3A2V7</accession>
<comment type="caution">
    <text evidence="1">The sequence shown here is derived from an EMBL/GenBank/DDBJ whole genome shotgun (WGS) entry which is preliminary data.</text>
</comment>
<evidence type="ECO:0000313" key="2">
    <source>
        <dbReference type="Proteomes" id="UP001172386"/>
    </source>
</evidence>
<keyword evidence="2" id="KW-1185">Reference proteome</keyword>
<sequence>MDQLIESCRKSNHYPCNLVLPQQAQYDLNNKKVILRNLSSRTFITDESEARVDFWEYRGHSFQHATVTDRQSLREHLNLGNQRPDELPSSRFIFLQAPHSRAKLLVSEDMLLDLLSYFQVMSSIVHALESFGLDAKKDFQHCQFEANNRLQQYEAGLRVPELKRSGHMLELCYSLRSVERSDSIEGRTTWSFKQTCVYHSFDVSTGLTTWIVIKGSDLFKKRIMDTSNASIFPGIKSFTTVSDAFASALAVQLIFGDWTTENWRWFVNDLEKEVQSVTRAVTFKPVTPPAAALSTTSLDPITPVANSTLSERARSWACGQLSRTSTGKTFLDRFNIENPVPRPTTDVLSPTNMQASQVNTSTSHDIRREEESYFETLQRVKALEERASEALLVLKTTTRILKRLQRTYADLSDDEDFPTVIQKDCKRKLKQFNRRLQDMQDVLENEALRVETLSTLLVGRKALLNSILDWRSMRSSNDLAVQATKSSLKMEDMTSHMQDIADRTEKETVSMRIITLVTMFFLPATFISTLMSTDIVKFKENEKVYSSSALKLFLTVALPMTFFTFCAWYIVYWWVNNRERLQRARKHLQEKLQV</sequence>